<dbReference type="RefSeq" id="WP_124553564.1">
    <property type="nucleotide sequence ID" value="NZ_CP033953.1"/>
</dbReference>
<feature type="transmembrane region" description="Helical" evidence="1">
    <location>
        <begin position="61"/>
        <end position="79"/>
    </location>
</feature>
<feature type="transmembrane region" description="Helical" evidence="1">
    <location>
        <begin position="85"/>
        <end position="105"/>
    </location>
</feature>
<keyword evidence="1" id="KW-1133">Transmembrane helix</keyword>
<sequence>MYHAISNTKIFVLVYLILLVPTYLGLADSGVIGTGAIVYILSMAGIFAICLIRGEMIAKKWLVLIPLVGFVLDLMPAFSTISFTAYLYHLLALILGVACPITATLNSRYEVT</sequence>
<organism evidence="2 3">
    <name type="scientific">Methylophilus methylotrophus</name>
    <name type="common">Bacterium W3A1</name>
    <dbReference type="NCBI Taxonomy" id="17"/>
    <lineage>
        <taxon>Bacteria</taxon>
        <taxon>Pseudomonadati</taxon>
        <taxon>Pseudomonadota</taxon>
        <taxon>Betaproteobacteria</taxon>
        <taxon>Nitrosomonadales</taxon>
        <taxon>Methylophilaceae</taxon>
        <taxon>Methylophilus</taxon>
    </lineage>
</organism>
<dbReference type="Proteomes" id="UP000321374">
    <property type="component" value="Unassembled WGS sequence"/>
</dbReference>
<proteinExistence type="predicted"/>
<dbReference type="AlphaFoldDB" id="A0A5C7WJQ6"/>
<evidence type="ECO:0000256" key="1">
    <source>
        <dbReference type="SAM" id="Phobius"/>
    </source>
</evidence>
<keyword evidence="1" id="KW-0812">Transmembrane</keyword>
<gene>
    <name evidence="2" type="ORF">E6Q51_03850</name>
</gene>
<feature type="transmembrane region" description="Helical" evidence="1">
    <location>
        <begin position="37"/>
        <end position="54"/>
    </location>
</feature>
<name>A0A5C7WJQ6_METME</name>
<reference evidence="2 3" key="1">
    <citation type="submission" date="2018-09" db="EMBL/GenBank/DDBJ databases">
        <title>Metagenome Assembled Genomes from an Advanced Water Purification Facility.</title>
        <authorList>
            <person name="Stamps B.W."/>
            <person name="Spear J.R."/>
        </authorList>
    </citation>
    <scope>NUCLEOTIDE SEQUENCE [LARGE SCALE GENOMIC DNA]</scope>
    <source>
        <strain evidence="2">Bin_42_2</strain>
    </source>
</reference>
<accession>A0A5C7WJQ6</accession>
<dbReference type="EMBL" id="SSGG01000063">
    <property type="protein sequence ID" value="TXI37193.1"/>
    <property type="molecule type" value="Genomic_DNA"/>
</dbReference>
<keyword evidence="1" id="KW-0472">Membrane</keyword>
<comment type="caution">
    <text evidence="2">The sequence shown here is derived from an EMBL/GenBank/DDBJ whole genome shotgun (WGS) entry which is preliminary data.</text>
</comment>
<evidence type="ECO:0000313" key="3">
    <source>
        <dbReference type="Proteomes" id="UP000321374"/>
    </source>
</evidence>
<protein>
    <submittedName>
        <fullName evidence="2">Uncharacterized protein</fullName>
    </submittedName>
</protein>
<evidence type="ECO:0000313" key="2">
    <source>
        <dbReference type="EMBL" id="TXI37193.1"/>
    </source>
</evidence>